<organism evidence="3 4">
    <name type="scientific">Cuscuta campestris</name>
    <dbReference type="NCBI Taxonomy" id="132261"/>
    <lineage>
        <taxon>Eukaryota</taxon>
        <taxon>Viridiplantae</taxon>
        <taxon>Streptophyta</taxon>
        <taxon>Embryophyta</taxon>
        <taxon>Tracheophyta</taxon>
        <taxon>Spermatophyta</taxon>
        <taxon>Magnoliopsida</taxon>
        <taxon>eudicotyledons</taxon>
        <taxon>Gunneridae</taxon>
        <taxon>Pentapetalae</taxon>
        <taxon>asterids</taxon>
        <taxon>lamiids</taxon>
        <taxon>Solanales</taxon>
        <taxon>Convolvulaceae</taxon>
        <taxon>Cuscuteae</taxon>
        <taxon>Cuscuta</taxon>
        <taxon>Cuscuta subgen. Grammica</taxon>
        <taxon>Cuscuta sect. Cleistogrammica</taxon>
    </lineage>
</organism>
<dbReference type="InterPro" id="IPR002885">
    <property type="entry name" value="PPR_rpt"/>
</dbReference>
<sequence length="329" mass="35725">MAAYTGHSVFTEALQLFRKLLLLSPFLKPDGYTYPSVLKACGGLGCHDAVYGRSVHGRVIRTGFLSDVVVASSVVGMYAKGGNFGSATDEASSFGQGEKIYEELANDGFAFDGLVASALVDMYGKCGHMEKAEDRMNGEDMKPSLTTLSSLLSACFRSAQLCHRKFVHAYIIRHRIETGTFLQCILIDLYLKCGSVEAAKQVFITTPKGDENTMSLAALDIGREVHKSIVAQKLDSSEIVMGALLDMHAKCGALNEALEVFHHLPWRDIVLWTSMLVAYGSHGQAVEALRLFNEMLQQCNVKPDKVTFLAMVSACSHAGLVAEVATILT</sequence>
<dbReference type="OrthoDB" id="1937829at2759"/>
<dbReference type="FunFam" id="1.25.40.10:FF:000144">
    <property type="entry name" value="Pentatricopeptide repeat-containing protein, mitochondrial"/>
    <property type="match status" value="1"/>
</dbReference>
<evidence type="ECO:0008006" key="5">
    <source>
        <dbReference type="Google" id="ProtNLM"/>
    </source>
</evidence>
<dbReference type="NCBIfam" id="TIGR00756">
    <property type="entry name" value="PPR"/>
    <property type="match status" value="1"/>
</dbReference>
<dbReference type="InterPro" id="IPR046960">
    <property type="entry name" value="PPR_At4g14850-like_plant"/>
</dbReference>
<feature type="repeat" description="PPR" evidence="2">
    <location>
        <begin position="268"/>
        <end position="303"/>
    </location>
</feature>
<evidence type="ECO:0000256" key="1">
    <source>
        <dbReference type="ARBA" id="ARBA00022737"/>
    </source>
</evidence>
<proteinExistence type="predicted"/>
<protein>
    <recommendedName>
        <fullName evidence="5">Pentacotripeptide-repeat region of PRORP domain-containing protein</fullName>
    </recommendedName>
</protein>
<evidence type="ECO:0000313" key="3">
    <source>
        <dbReference type="EMBL" id="VFQ70046.1"/>
    </source>
</evidence>
<dbReference type="Pfam" id="PF01535">
    <property type="entry name" value="PPR"/>
    <property type="match status" value="2"/>
</dbReference>
<gene>
    <name evidence="3" type="ORF">CCAM_LOCUS11822</name>
</gene>
<dbReference type="PANTHER" id="PTHR47926:SF452">
    <property type="entry name" value="PENTATRICOPEPTIDE REPEAT-CONTAINING PROTEIN"/>
    <property type="match status" value="1"/>
</dbReference>
<dbReference type="Pfam" id="PF13041">
    <property type="entry name" value="PPR_2"/>
    <property type="match status" value="1"/>
</dbReference>
<accession>A0A484L156</accession>
<dbReference type="PROSITE" id="PS51375">
    <property type="entry name" value="PPR"/>
    <property type="match status" value="1"/>
</dbReference>
<dbReference type="GO" id="GO:0009451">
    <property type="term" value="P:RNA modification"/>
    <property type="evidence" value="ECO:0007669"/>
    <property type="project" value="InterPro"/>
</dbReference>
<dbReference type="EMBL" id="OOIL02000879">
    <property type="protein sequence ID" value="VFQ70046.1"/>
    <property type="molecule type" value="Genomic_DNA"/>
</dbReference>
<evidence type="ECO:0000313" key="4">
    <source>
        <dbReference type="Proteomes" id="UP000595140"/>
    </source>
</evidence>
<keyword evidence="1" id="KW-0677">Repeat</keyword>
<dbReference type="Proteomes" id="UP000595140">
    <property type="component" value="Unassembled WGS sequence"/>
</dbReference>
<evidence type="ECO:0000256" key="2">
    <source>
        <dbReference type="PROSITE-ProRule" id="PRU00708"/>
    </source>
</evidence>
<name>A0A484L156_9ASTE</name>
<dbReference type="PANTHER" id="PTHR47926">
    <property type="entry name" value="PENTATRICOPEPTIDE REPEAT-CONTAINING PROTEIN"/>
    <property type="match status" value="1"/>
</dbReference>
<keyword evidence="4" id="KW-1185">Reference proteome</keyword>
<dbReference type="AlphaFoldDB" id="A0A484L156"/>
<dbReference type="InterPro" id="IPR011990">
    <property type="entry name" value="TPR-like_helical_dom_sf"/>
</dbReference>
<dbReference type="GO" id="GO:0003723">
    <property type="term" value="F:RNA binding"/>
    <property type="evidence" value="ECO:0007669"/>
    <property type="project" value="InterPro"/>
</dbReference>
<dbReference type="Gene3D" id="1.25.40.10">
    <property type="entry name" value="Tetratricopeptide repeat domain"/>
    <property type="match status" value="2"/>
</dbReference>
<reference evidence="3 4" key="1">
    <citation type="submission" date="2018-04" db="EMBL/GenBank/DDBJ databases">
        <authorList>
            <person name="Vogel A."/>
        </authorList>
    </citation>
    <scope>NUCLEOTIDE SEQUENCE [LARGE SCALE GENOMIC DNA]</scope>
</reference>